<evidence type="ECO:0000313" key="3">
    <source>
        <dbReference type="Proteomes" id="UP000761534"/>
    </source>
</evidence>
<comment type="caution">
    <text evidence="2">The sequence shown here is derived from an EMBL/GenBank/DDBJ whole genome shotgun (WGS) entry which is preliminary data.</text>
</comment>
<gene>
    <name evidence="2" type="ORF">TRICI_004703</name>
</gene>
<accession>A0A642UZU9</accession>
<evidence type="ECO:0000256" key="1">
    <source>
        <dbReference type="SAM" id="MobiDB-lite"/>
    </source>
</evidence>
<evidence type="ECO:0000313" key="2">
    <source>
        <dbReference type="EMBL" id="KAA8908890.1"/>
    </source>
</evidence>
<organism evidence="2 3">
    <name type="scientific">Trichomonascus ciferrii</name>
    <dbReference type="NCBI Taxonomy" id="44093"/>
    <lineage>
        <taxon>Eukaryota</taxon>
        <taxon>Fungi</taxon>
        <taxon>Dikarya</taxon>
        <taxon>Ascomycota</taxon>
        <taxon>Saccharomycotina</taxon>
        <taxon>Dipodascomycetes</taxon>
        <taxon>Dipodascales</taxon>
        <taxon>Trichomonascaceae</taxon>
        <taxon>Trichomonascus</taxon>
        <taxon>Trichomonascus ciferrii complex</taxon>
    </lineage>
</organism>
<keyword evidence="3" id="KW-1185">Reference proteome</keyword>
<sequence length="68" mass="7819">MAELEESTSSLEHQNNGDNGSSPFMTAHEMAKELEEMVVKMVSKIDEVQSELTKKREYCNNEYRLSAY</sequence>
<dbReference type="AlphaFoldDB" id="A0A642UZU9"/>
<feature type="compositionally biased region" description="Polar residues" evidence="1">
    <location>
        <begin position="7"/>
        <end position="24"/>
    </location>
</feature>
<name>A0A642UZU9_9ASCO</name>
<reference evidence="2" key="1">
    <citation type="journal article" date="2019" name="G3 (Bethesda)">
        <title>Genome Assemblies of Two Rare Opportunistic Yeast Pathogens: Diutina rugosa (syn. Candida rugosa) and Trichomonascus ciferrii (syn. Candida ciferrii).</title>
        <authorList>
            <person name="Mixao V."/>
            <person name="Saus E."/>
            <person name="Hansen A.P."/>
            <person name="Lass-Florl C."/>
            <person name="Gabaldon T."/>
        </authorList>
    </citation>
    <scope>NUCLEOTIDE SEQUENCE</scope>
    <source>
        <strain evidence="2">CBS 4856</strain>
    </source>
</reference>
<feature type="region of interest" description="Disordered" evidence="1">
    <location>
        <begin position="1"/>
        <end position="30"/>
    </location>
</feature>
<protein>
    <submittedName>
        <fullName evidence="2">Uncharacterized protein</fullName>
    </submittedName>
</protein>
<dbReference type="EMBL" id="SWFS01000356">
    <property type="protein sequence ID" value="KAA8908890.1"/>
    <property type="molecule type" value="Genomic_DNA"/>
</dbReference>
<dbReference type="Proteomes" id="UP000761534">
    <property type="component" value="Unassembled WGS sequence"/>
</dbReference>
<dbReference type="VEuPathDB" id="FungiDB:TRICI_004703"/>
<proteinExistence type="predicted"/>